<proteinExistence type="predicted"/>
<keyword evidence="4" id="KW-0378">Hydrolase</keyword>
<accession>A0A7T5R3I0</accession>
<feature type="signal peptide" evidence="2">
    <location>
        <begin position="1"/>
        <end position="20"/>
    </location>
</feature>
<dbReference type="Proteomes" id="UP000595362">
    <property type="component" value="Chromosome"/>
</dbReference>
<dbReference type="EMBL" id="CP066681">
    <property type="protein sequence ID" value="QQG36872.1"/>
    <property type="molecule type" value="Genomic_DNA"/>
</dbReference>
<name>A0A7T5R3I0_9BACT</name>
<dbReference type="Pfam" id="PF01738">
    <property type="entry name" value="DLH"/>
    <property type="match status" value="1"/>
</dbReference>
<dbReference type="InterPro" id="IPR050261">
    <property type="entry name" value="FrsA_esterase"/>
</dbReference>
<evidence type="ECO:0000313" key="5">
    <source>
        <dbReference type="Proteomes" id="UP000595362"/>
    </source>
</evidence>
<evidence type="ECO:0000313" key="4">
    <source>
        <dbReference type="EMBL" id="QQG36872.1"/>
    </source>
</evidence>
<evidence type="ECO:0000256" key="2">
    <source>
        <dbReference type="SAM" id="SignalP"/>
    </source>
</evidence>
<feature type="region of interest" description="Disordered" evidence="1">
    <location>
        <begin position="253"/>
        <end position="284"/>
    </location>
</feature>
<evidence type="ECO:0000259" key="3">
    <source>
        <dbReference type="Pfam" id="PF01738"/>
    </source>
</evidence>
<reference evidence="4 5" key="1">
    <citation type="submission" date="2020-07" db="EMBL/GenBank/DDBJ databases">
        <title>Huge and variable diversity of episymbiotic CPR bacteria and DPANN archaea in groundwater ecosystems.</title>
        <authorList>
            <person name="He C.Y."/>
            <person name="Keren R."/>
            <person name="Whittaker M."/>
            <person name="Farag I.F."/>
            <person name="Doudna J."/>
            <person name="Cate J.H.D."/>
            <person name="Banfield J.F."/>
        </authorList>
    </citation>
    <scope>NUCLEOTIDE SEQUENCE [LARGE SCALE GENOMIC DNA]</scope>
    <source>
        <strain evidence="4">NC_groundwater_70_Ag_B-0.1um_54_66</strain>
    </source>
</reference>
<gene>
    <name evidence="4" type="ORF">HYS17_03620</name>
</gene>
<sequence length="284" mass="30033">MSLRAFCFFLLCLTATPALAGEPLLYKDGDVTLEGYFAHSSAPAPAPVVLIIHQWKGLGDYEKSRADMLAAQGYNAFAIDMYGQGVRPQTQEEAARQAGIYKNNPQLARQRVGAAIDLAKSMSSAGPQIAAIGYCFGGTMALEAARSGADLAAVVSFHGGLSTKAPAAAGAIAAPIMIHHGADDPFVPPAEVAGFEQEMTAAGAQITFYAYKGAVHSFTEKTAGNDPTKGAAYNEEADILSWQRSLSFLERHLKNRADMPENEEKPAPTPMTEPPAAESLTKTP</sequence>
<dbReference type="InterPro" id="IPR002925">
    <property type="entry name" value="Dienelactn_hydro"/>
</dbReference>
<keyword evidence="2" id="KW-0732">Signal</keyword>
<dbReference type="PANTHER" id="PTHR22946:SF0">
    <property type="entry name" value="DIENELACTONE HYDROLASE DOMAIN-CONTAINING PROTEIN"/>
    <property type="match status" value="1"/>
</dbReference>
<dbReference type="PANTHER" id="PTHR22946">
    <property type="entry name" value="DIENELACTONE HYDROLASE DOMAIN-CONTAINING PROTEIN-RELATED"/>
    <property type="match status" value="1"/>
</dbReference>
<dbReference type="Gene3D" id="3.40.50.1820">
    <property type="entry name" value="alpha/beta hydrolase"/>
    <property type="match status" value="1"/>
</dbReference>
<organism evidence="4 5">
    <name type="scientific">Micavibrio aeruginosavorus</name>
    <dbReference type="NCBI Taxonomy" id="349221"/>
    <lineage>
        <taxon>Bacteria</taxon>
        <taxon>Pseudomonadati</taxon>
        <taxon>Bdellovibrionota</taxon>
        <taxon>Bdellovibrionia</taxon>
        <taxon>Bdellovibrionales</taxon>
        <taxon>Pseudobdellovibrionaceae</taxon>
        <taxon>Micavibrio</taxon>
    </lineage>
</organism>
<feature type="chain" id="PRO_5032343078" evidence="2">
    <location>
        <begin position="21"/>
        <end position="284"/>
    </location>
</feature>
<feature type="domain" description="Dienelactone hydrolase" evidence="3">
    <location>
        <begin position="34"/>
        <end position="252"/>
    </location>
</feature>
<dbReference type="SUPFAM" id="SSF53474">
    <property type="entry name" value="alpha/beta-Hydrolases"/>
    <property type="match status" value="1"/>
</dbReference>
<protein>
    <submittedName>
        <fullName evidence="4">Dienelactone hydrolase family protein</fullName>
    </submittedName>
</protein>
<feature type="compositionally biased region" description="Basic and acidic residues" evidence="1">
    <location>
        <begin position="253"/>
        <end position="266"/>
    </location>
</feature>
<dbReference type="AlphaFoldDB" id="A0A7T5R3I0"/>
<evidence type="ECO:0000256" key="1">
    <source>
        <dbReference type="SAM" id="MobiDB-lite"/>
    </source>
</evidence>
<dbReference type="InterPro" id="IPR029058">
    <property type="entry name" value="AB_hydrolase_fold"/>
</dbReference>
<dbReference type="GO" id="GO:0016787">
    <property type="term" value="F:hydrolase activity"/>
    <property type="evidence" value="ECO:0007669"/>
    <property type="project" value="UniProtKB-KW"/>
</dbReference>